<comment type="similarity">
    <text evidence="1">Belongs to the UPF0161 family.</text>
</comment>
<dbReference type="SMART" id="SM01234">
    <property type="entry name" value="Haemolytic"/>
    <property type="match status" value="1"/>
</dbReference>
<comment type="subcellular location">
    <subcellularLocation>
        <location evidence="1">Cell membrane</location>
        <topology evidence="1">Peripheral membrane protein</topology>
        <orientation evidence="1">Cytoplasmic side</orientation>
    </subcellularLocation>
</comment>
<dbReference type="PANTHER" id="PTHR33383:SF1">
    <property type="entry name" value="MEMBRANE PROTEIN INSERTION EFFICIENCY FACTOR-RELATED"/>
    <property type="match status" value="1"/>
</dbReference>
<keyword evidence="1" id="KW-0472">Membrane</keyword>
<gene>
    <name evidence="3" type="ORF">Thpro_021899</name>
</gene>
<evidence type="ECO:0000313" key="4">
    <source>
        <dbReference type="Proteomes" id="UP000029273"/>
    </source>
</evidence>
<evidence type="ECO:0000313" key="3">
    <source>
        <dbReference type="EMBL" id="OBS09571.1"/>
    </source>
</evidence>
<evidence type="ECO:0000256" key="1">
    <source>
        <dbReference type="HAMAP-Rule" id="MF_00386"/>
    </source>
</evidence>
<dbReference type="EMBL" id="JQSG02000003">
    <property type="protein sequence ID" value="OBS09571.1"/>
    <property type="molecule type" value="Genomic_DNA"/>
</dbReference>
<dbReference type="GO" id="GO:0005886">
    <property type="term" value="C:plasma membrane"/>
    <property type="evidence" value="ECO:0007669"/>
    <property type="project" value="UniProtKB-SubCell"/>
</dbReference>
<dbReference type="Proteomes" id="UP000029273">
    <property type="component" value="Unassembled WGS sequence"/>
</dbReference>
<sequence>MRGLLILLIKGYRLFLSPYIGQHCRFQPTCSAYAIEALERFGAIKGGWLAVRRLSRCHPWHPGGHDPLPNEPIKQPTSRHDG</sequence>
<accession>A0A1A6C4S6</accession>
<dbReference type="NCBIfam" id="TIGR00278">
    <property type="entry name" value="membrane protein insertion efficiency factor YidD"/>
    <property type="match status" value="1"/>
</dbReference>
<proteinExistence type="inferred from homology"/>
<name>A0A1A6C4S6_9GAMM</name>
<keyword evidence="1" id="KW-1003">Cell membrane</keyword>
<protein>
    <recommendedName>
        <fullName evidence="1">Putative membrane protein insertion efficiency factor</fullName>
    </recommendedName>
</protein>
<feature type="region of interest" description="Disordered" evidence="2">
    <location>
        <begin position="60"/>
        <end position="82"/>
    </location>
</feature>
<dbReference type="InterPro" id="IPR002696">
    <property type="entry name" value="Membr_insert_effic_factor_YidD"/>
</dbReference>
<dbReference type="PANTHER" id="PTHR33383">
    <property type="entry name" value="MEMBRANE PROTEIN INSERTION EFFICIENCY FACTOR-RELATED"/>
    <property type="match status" value="1"/>
</dbReference>
<keyword evidence="4" id="KW-1185">Reference proteome</keyword>
<dbReference type="Pfam" id="PF01809">
    <property type="entry name" value="YidD"/>
    <property type="match status" value="1"/>
</dbReference>
<evidence type="ECO:0000256" key="2">
    <source>
        <dbReference type="SAM" id="MobiDB-lite"/>
    </source>
</evidence>
<dbReference type="RefSeq" id="WP_236717286.1">
    <property type="nucleotide sequence ID" value="NZ_JQSG02000003.1"/>
</dbReference>
<organism evidence="3 4">
    <name type="scientific">Acidihalobacter prosperus</name>
    <dbReference type="NCBI Taxonomy" id="160660"/>
    <lineage>
        <taxon>Bacteria</taxon>
        <taxon>Pseudomonadati</taxon>
        <taxon>Pseudomonadota</taxon>
        <taxon>Gammaproteobacteria</taxon>
        <taxon>Chromatiales</taxon>
        <taxon>Ectothiorhodospiraceae</taxon>
        <taxon>Acidihalobacter</taxon>
    </lineage>
</organism>
<reference evidence="3 4" key="1">
    <citation type="journal article" date="2014" name="Genome Announc.">
        <title>Draft Genome Sequence of the Iron-Oxidizing, Acidophilic, and Halotolerant 'Thiobacillus prosperus' Type Strain DSM 5130.</title>
        <authorList>
            <person name="Ossandon F.J."/>
            <person name="Cardenas J.P."/>
            <person name="Corbett M."/>
            <person name="Quatrini R."/>
            <person name="Holmes D.S."/>
            <person name="Watkin E."/>
        </authorList>
    </citation>
    <scope>NUCLEOTIDE SEQUENCE [LARGE SCALE GENOMIC DNA]</scope>
    <source>
        <strain evidence="3 4">DSM 5130</strain>
    </source>
</reference>
<dbReference type="AlphaFoldDB" id="A0A1A6C4S6"/>
<comment type="caution">
    <text evidence="3">The sequence shown here is derived from an EMBL/GenBank/DDBJ whole genome shotgun (WGS) entry which is preliminary data.</text>
</comment>
<comment type="function">
    <text evidence="1">Could be involved in insertion of integral membrane proteins into the membrane.</text>
</comment>
<dbReference type="HAMAP" id="MF_00386">
    <property type="entry name" value="UPF0161_YidD"/>
    <property type="match status" value="1"/>
</dbReference>